<feature type="domain" description="Protein kinase" evidence="1">
    <location>
        <begin position="1"/>
        <end position="222"/>
    </location>
</feature>
<dbReference type="SMART" id="SM00219">
    <property type="entry name" value="TyrKc"/>
    <property type="match status" value="1"/>
</dbReference>
<accession>A0ABM0ZVE3</accession>
<evidence type="ECO:0000259" key="1">
    <source>
        <dbReference type="PROSITE" id="PS50011"/>
    </source>
</evidence>
<dbReference type="InterPro" id="IPR020635">
    <property type="entry name" value="Tyr_kinase_cat_dom"/>
</dbReference>
<dbReference type="InterPro" id="IPR000719">
    <property type="entry name" value="Prot_kinase_dom"/>
</dbReference>
<dbReference type="InterPro" id="IPR008266">
    <property type="entry name" value="Tyr_kinase_AS"/>
</dbReference>
<dbReference type="InterPro" id="IPR011009">
    <property type="entry name" value="Kinase-like_dom_sf"/>
</dbReference>
<dbReference type="Gene3D" id="3.30.200.20">
    <property type="entry name" value="Phosphorylase Kinase, domain 1"/>
    <property type="match status" value="1"/>
</dbReference>
<dbReference type="PANTHER" id="PTHR24416">
    <property type="entry name" value="TYROSINE-PROTEIN KINASE RECEPTOR"/>
    <property type="match status" value="1"/>
</dbReference>
<dbReference type="RefSeq" id="XP_012935280.1">
    <property type="nucleotide sequence ID" value="XM_013079826.1"/>
</dbReference>
<sequence>MHAQALIPARKSGRGGKSTWVQVAIKRTLDVADAEAKQDFLTELSLLRSVPRHSNIVTLYAQCTAREPYLMILEFAPHKDLSTYLQRQRKSHIYSNTASQAGVYSLAGTENGEYTLPWGEEPHYHNPDLVLSGLPDVTRSSPNAQMRSRDLISFAFQTCRGLQHLVNNKIVHRDVAARNLLLFDHGVVKISDFGLARKMDQRNVYVRSRRVSTKTRSLRSAI</sequence>
<proteinExistence type="predicted"/>
<dbReference type="Gene3D" id="1.10.510.10">
    <property type="entry name" value="Transferase(Phosphotransferase) domain 1"/>
    <property type="match status" value="1"/>
</dbReference>
<evidence type="ECO:0000313" key="3">
    <source>
        <dbReference type="RefSeq" id="XP_012935280.1"/>
    </source>
</evidence>
<dbReference type="GeneID" id="106011171"/>
<gene>
    <name evidence="3" type="primary">LOC106011171</name>
</gene>
<organism evidence="2 3">
    <name type="scientific">Aplysia californica</name>
    <name type="common">California sea hare</name>
    <dbReference type="NCBI Taxonomy" id="6500"/>
    <lineage>
        <taxon>Eukaryota</taxon>
        <taxon>Metazoa</taxon>
        <taxon>Spiralia</taxon>
        <taxon>Lophotrochozoa</taxon>
        <taxon>Mollusca</taxon>
        <taxon>Gastropoda</taxon>
        <taxon>Heterobranchia</taxon>
        <taxon>Euthyneura</taxon>
        <taxon>Tectipleura</taxon>
        <taxon>Aplysiida</taxon>
        <taxon>Aplysioidea</taxon>
        <taxon>Aplysiidae</taxon>
        <taxon>Aplysia</taxon>
    </lineage>
</organism>
<protein>
    <submittedName>
        <fullName evidence="3">Fibroblast growth factor receptor</fullName>
    </submittedName>
</protein>
<dbReference type="PROSITE" id="PS00109">
    <property type="entry name" value="PROTEIN_KINASE_TYR"/>
    <property type="match status" value="1"/>
</dbReference>
<reference evidence="3" key="1">
    <citation type="submission" date="2025-08" db="UniProtKB">
        <authorList>
            <consortium name="RefSeq"/>
        </authorList>
    </citation>
    <scope>IDENTIFICATION</scope>
</reference>
<dbReference type="InterPro" id="IPR001245">
    <property type="entry name" value="Ser-Thr/Tyr_kinase_cat_dom"/>
</dbReference>
<dbReference type="Pfam" id="PF07714">
    <property type="entry name" value="PK_Tyr_Ser-Thr"/>
    <property type="match status" value="1"/>
</dbReference>
<keyword evidence="2" id="KW-1185">Reference proteome</keyword>
<dbReference type="PROSITE" id="PS50011">
    <property type="entry name" value="PROTEIN_KINASE_DOM"/>
    <property type="match status" value="1"/>
</dbReference>
<dbReference type="SUPFAM" id="SSF56112">
    <property type="entry name" value="Protein kinase-like (PK-like)"/>
    <property type="match status" value="1"/>
</dbReference>
<name>A0ABM0ZVE3_APLCA</name>
<dbReference type="Proteomes" id="UP000694888">
    <property type="component" value="Unplaced"/>
</dbReference>
<dbReference type="InterPro" id="IPR050122">
    <property type="entry name" value="RTK"/>
</dbReference>
<keyword evidence="3" id="KW-0675">Receptor</keyword>
<dbReference type="PANTHER" id="PTHR24416:SF611">
    <property type="entry name" value="TYROSINE-PROTEIN KINASE TRANSMEMBRANE RECEPTOR ROR"/>
    <property type="match status" value="1"/>
</dbReference>
<evidence type="ECO:0000313" key="2">
    <source>
        <dbReference type="Proteomes" id="UP000694888"/>
    </source>
</evidence>